<accession>A0A3N0AHH5</accession>
<gene>
    <name evidence="1" type="ORF">DMP07_01330</name>
</gene>
<evidence type="ECO:0000313" key="2">
    <source>
        <dbReference type="Proteomes" id="UP000267368"/>
    </source>
</evidence>
<comment type="caution">
    <text evidence="1">The sequence shown here is derived from an EMBL/GenBank/DDBJ whole genome shotgun (WGS) entry which is preliminary data.</text>
</comment>
<organism evidence="1 2">
    <name type="scientific">Slackia faecicanis</name>
    <dbReference type="NCBI Taxonomy" id="255723"/>
    <lineage>
        <taxon>Bacteria</taxon>
        <taxon>Bacillati</taxon>
        <taxon>Actinomycetota</taxon>
        <taxon>Coriobacteriia</taxon>
        <taxon>Eggerthellales</taxon>
        <taxon>Eggerthellaceae</taxon>
        <taxon>Slackia</taxon>
    </lineage>
</organism>
<dbReference type="Proteomes" id="UP000267368">
    <property type="component" value="Unassembled WGS sequence"/>
</dbReference>
<sequence length="153" mass="17665">MREIETRDWRWLHTGDIPKITFDSTGLEDETRKERPQEIATANRLRAFGVATNFVKDSTDYIDPLTGFVQHVGLADFENGYEIKTLESATSYNTINGYLKNTSKKKNARYVCFDNSAGAIDDDELVGHLRRSRSFRRGRVYIIDSTGLYRFIR</sequence>
<evidence type="ECO:0000313" key="1">
    <source>
        <dbReference type="EMBL" id="RNL21512.1"/>
    </source>
</evidence>
<evidence type="ECO:0008006" key="3">
    <source>
        <dbReference type="Google" id="ProtNLM"/>
    </source>
</evidence>
<proteinExistence type="predicted"/>
<dbReference type="OrthoDB" id="3194844at2"/>
<name>A0A3N0AHH5_9ACTN</name>
<dbReference type="RefSeq" id="WP_123197353.1">
    <property type="nucleotide sequence ID" value="NZ_QICB01000001.1"/>
</dbReference>
<dbReference type="EMBL" id="QICB01000001">
    <property type="protein sequence ID" value="RNL21512.1"/>
    <property type="molecule type" value="Genomic_DNA"/>
</dbReference>
<reference evidence="2" key="1">
    <citation type="submission" date="2018-05" db="EMBL/GenBank/DDBJ databases">
        <title>Genome Sequencing of selected type strains of the family Eggerthellaceae.</title>
        <authorList>
            <person name="Danylec N."/>
            <person name="Stoll D.A."/>
            <person name="Doetsch A."/>
            <person name="Huch M."/>
        </authorList>
    </citation>
    <scope>NUCLEOTIDE SEQUENCE [LARGE SCALE GENOMIC DNA]</scope>
    <source>
        <strain evidence="2">DSM 17537</strain>
    </source>
</reference>
<keyword evidence="2" id="KW-1185">Reference proteome</keyword>
<dbReference type="AlphaFoldDB" id="A0A3N0AHH5"/>
<protein>
    <recommendedName>
        <fullName evidence="3">tRNA nuclease CdiA C-terminal domain-containing protein</fullName>
    </recommendedName>
</protein>